<keyword evidence="7" id="KW-0378">Hydrolase</keyword>
<dbReference type="Proteomes" id="UP000294508">
    <property type="component" value="Unassembled WGS sequence"/>
</dbReference>
<accession>A0A4R2HIA3</accession>
<organism evidence="12 13">
    <name type="scientific">Kribbella steppae</name>
    <dbReference type="NCBI Taxonomy" id="2512223"/>
    <lineage>
        <taxon>Bacteria</taxon>
        <taxon>Bacillati</taxon>
        <taxon>Actinomycetota</taxon>
        <taxon>Actinomycetes</taxon>
        <taxon>Propionibacteriales</taxon>
        <taxon>Kribbellaceae</taxon>
        <taxon>Kribbella</taxon>
    </lineage>
</organism>
<evidence type="ECO:0000256" key="5">
    <source>
        <dbReference type="ARBA" id="ARBA00022605"/>
    </source>
</evidence>
<dbReference type="EMBL" id="SLWN01000006">
    <property type="protein sequence ID" value="TCO28516.1"/>
    <property type="molecule type" value="Genomic_DNA"/>
</dbReference>
<comment type="caution">
    <text evidence="12">The sequence shown here is derived from an EMBL/GenBank/DDBJ whole genome shotgun (WGS) entry which is preliminary data.</text>
</comment>
<dbReference type="EC" id="3.1.3.3" evidence="4"/>
<comment type="similarity">
    <text evidence="3">Belongs to the HAD-like hydrolase superfamily. SerB family.</text>
</comment>
<dbReference type="InterPro" id="IPR023214">
    <property type="entry name" value="HAD_sf"/>
</dbReference>
<keyword evidence="6" id="KW-0479">Metal-binding</keyword>
<comment type="catalytic activity">
    <reaction evidence="11">
        <text>O-phospho-D-serine + H2O = D-serine + phosphate</text>
        <dbReference type="Rhea" id="RHEA:24873"/>
        <dbReference type="ChEBI" id="CHEBI:15377"/>
        <dbReference type="ChEBI" id="CHEBI:35247"/>
        <dbReference type="ChEBI" id="CHEBI:43474"/>
        <dbReference type="ChEBI" id="CHEBI:58680"/>
        <dbReference type="EC" id="3.1.3.3"/>
    </reaction>
</comment>
<comment type="pathway">
    <text evidence="2">Amino-acid biosynthesis; L-serine biosynthesis; L-serine from 3-phospho-D-glycerate: step 3/3.</text>
</comment>
<evidence type="ECO:0000256" key="6">
    <source>
        <dbReference type="ARBA" id="ARBA00022723"/>
    </source>
</evidence>
<dbReference type="PANTHER" id="PTHR43344:SF2">
    <property type="entry name" value="PHOSPHOSERINE PHOSPHATASE"/>
    <property type="match status" value="1"/>
</dbReference>
<evidence type="ECO:0000256" key="4">
    <source>
        <dbReference type="ARBA" id="ARBA00012640"/>
    </source>
</evidence>
<gene>
    <name evidence="12" type="ORF">EV652_106502</name>
</gene>
<comment type="catalytic activity">
    <reaction evidence="10">
        <text>O-phospho-L-serine + H2O = L-serine + phosphate</text>
        <dbReference type="Rhea" id="RHEA:21208"/>
        <dbReference type="ChEBI" id="CHEBI:15377"/>
        <dbReference type="ChEBI" id="CHEBI:33384"/>
        <dbReference type="ChEBI" id="CHEBI:43474"/>
        <dbReference type="ChEBI" id="CHEBI:57524"/>
        <dbReference type="EC" id="3.1.3.3"/>
    </reaction>
</comment>
<evidence type="ECO:0000256" key="7">
    <source>
        <dbReference type="ARBA" id="ARBA00022801"/>
    </source>
</evidence>
<evidence type="ECO:0000256" key="1">
    <source>
        <dbReference type="ARBA" id="ARBA00001946"/>
    </source>
</evidence>
<proteinExistence type="inferred from homology"/>
<evidence type="ECO:0000256" key="8">
    <source>
        <dbReference type="ARBA" id="ARBA00022842"/>
    </source>
</evidence>
<reference evidence="12 13" key="1">
    <citation type="journal article" date="2015" name="Stand. Genomic Sci.">
        <title>Genomic Encyclopedia of Bacterial and Archaeal Type Strains, Phase III: the genomes of soil and plant-associated and newly described type strains.</title>
        <authorList>
            <person name="Whitman W.B."/>
            <person name="Woyke T."/>
            <person name="Klenk H.P."/>
            <person name="Zhou Y."/>
            <person name="Lilburn T.G."/>
            <person name="Beck B.J."/>
            <person name="De Vos P."/>
            <person name="Vandamme P."/>
            <person name="Eisen J.A."/>
            <person name="Garrity G."/>
            <person name="Hugenholtz P."/>
            <person name="Kyrpides N.C."/>
        </authorList>
    </citation>
    <scope>NUCLEOTIDE SEQUENCE [LARGE SCALE GENOMIC DNA]</scope>
    <source>
        <strain evidence="12 13">VKM Ac-2572</strain>
    </source>
</reference>
<dbReference type="GO" id="GO:0000287">
    <property type="term" value="F:magnesium ion binding"/>
    <property type="evidence" value="ECO:0007669"/>
    <property type="project" value="TreeGrafter"/>
</dbReference>
<evidence type="ECO:0000313" key="13">
    <source>
        <dbReference type="Proteomes" id="UP000294508"/>
    </source>
</evidence>
<protein>
    <recommendedName>
        <fullName evidence="4">phosphoserine phosphatase</fullName>
        <ecNumber evidence="4">3.1.3.3</ecNumber>
    </recommendedName>
</protein>
<keyword evidence="8" id="KW-0460">Magnesium</keyword>
<evidence type="ECO:0000256" key="3">
    <source>
        <dbReference type="ARBA" id="ARBA00009184"/>
    </source>
</evidence>
<comment type="cofactor">
    <cofactor evidence="1">
        <name>Mg(2+)</name>
        <dbReference type="ChEBI" id="CHEBI:18420"/>
    </cofactor>
</comment>
<sequence length="215" mass="23084">MLKAVAFFDVDGTLVPGISSAVHLAGHLGRADAVAEAEAAWDAGLVSARYVEELDARGWAGTSETQIREWLGVLPLVDGIAEVVEWCVDHDVIPALATLAWHPVGVYLCETFGFVDTCGPRLEVRDGIYTGIPLSSYDSEAKRDFAVRFAKERGLTLDRCVAVGDSLSDLPLFAEVGLAVAFNATERARALADVEVTGRDLRAVLPSLENWLGSQ</sequence>
<dbReference type="GO" id="GO:0005737">
    <property type="term" value="C:cytoplasm"/>
    <property type="evidence" value="ECO:0007669"/>
    <property type="project" value="TreeGrafter"/>
</dbReference>
<evidence type="ECO:0000256" key="9">
    <source>
        <dbReference type="ARBA" id="ARBA00023299"/>
    </source>
</evidence>
<dbReference type="GO" id="GO:0006564">
    <property type="term" value="P:L-serine biosynthetic process"/>
    <property type="evidence" value="ECO:0007669"/>
    <property type="project" value="UniProtKB-KW"/>
</dbReference>
<dbReference type="Gene3D" id="3.40.50.1000">
    <property type="entry name" value="HAD superfamily/HAD-like"/>
    <property type="match status" value="1"/>
</dbReference>
<keyword evidence="5" id="KW-0028">Amino-acid biosynthesis</keyword>
<dbReference type="SUPFAM" id="SSF56784">
    <property type="entry name" value="HAD-like"/>
    <property type="match status" value="1"/>
</dbReference>
<dbReference type="GO" id="GO:0036424">
    <property type="term" value="F:L-phosphoserine phosphatase activity"/>
    <property type="evidence" value="ECO:0007669"/>
    <property type="project" value="TreeGrafter"/>
</dbReference>
<evidence type="ECO:0000313" key="12">
    <source>
        <dbReference type="EMBL" id="TCO28516.1"/>
    </source>
</evidence>
<evidence type="ECO:0000256" key="2">
    <source>
        <dbReference type="ARBA" id="ARBA00005135"/>
    </source>
</evidence>
<keyword evidence="13" id="KW-1185">Reference proteome</keyword>
<dbReference type="AlphaFoldDB" id="A0A4R2HIA3"/>
<evidence type="ECO:0000256" key="10">
    <source>
        <dbReference type="ARBA" id="ARBA00048138"/>
    </source>
</evidence>
<dbReference type="OrthoDB" id="25607at2"/>
<evidence type="ECO:0000256" key="11">
    <source>
        <dbReference type="ARBA" id="ARBA00048523"/>
    </source>
</evidence>
<dbReference type="Pfam" id="PF12710">
    <property type="entry name" value="HAD"/>
    <property type="match status" value="1"/>
</dbReference>
<dbReference type="InterPro" id="IPR036412">
    <property type="entry name" value="HAD-like_sf"/>
</dbReference>
<name>A0A4R2HIA3_9ACTN</name>
<keyword evidence="9" id="KW-0718">Serine biosynthesis</keyword>
<dbReference type="InterPro" id="IPR050582">
    <property type="entry name" value="HAD-like_SerB"/>
</dbReference>
<dbReference type="PANTHER" id="PTHR43344">
    <property type="entry name" value="PHOSPHOSERINE PHOSPHATASE"/>
    <property type="match status" value="1"/>
</dbReference>